<dbReference type="SUPFAM" id="SSF53448">
    <property type="entry name" value="Nucleotide-diphospho-sugar transferases"/>
    <property type="match status" value="1"/>
</dbReference>
<dbReference type="AlphaFoldDB" id="D5GZJ3"/>
<dbReference type="HOGENOM" id="CLU_086609_0_0_9"/>
<protein>
    <submittedName>
        <fullName evidence="2">Glycosyl transferase, group 2</fullName>
    </submittedName>
</protein>
<evidence type="ECO:0000259" key="1">
    <source>
        <dbReference type="Pfam" id="PF00535"/>
    </source>
</evidence>
<dbReference type="Proteomes" id="UP000002371">
    <property type="component" value="Chromosome"/>
</dbReference>
<evidence type="ECO:0000313" key="2">
    <source>
        <dbReference type="EMBL" id="CBL51202.1"/>
    </source>
</evidence>
<dbReference type="Pfam" id="PF00535">
    <property type="entry name" value="Glycos_transf_2"/>
    <property type="match status" value="1"/>
</dbReference>
<evidence type="ECO:0000313" key="3">
    <source>
        <dbReference type="Proteomes" id="UP000002371"/>
    </source>
</evidence>
<name>D5GZJ3_LACCS</name>
<proteinExistence type="predicted"/>
<dbReference type="InterPro" id="IPR001173">
    <property type="entry name" value="Glyco_trans_2-like"/>
</dbReference>
<dbReference type="CAZy" id="GT2">
    <property type="family name" value="Glycosyltransferase Family 2"/>
</dbReference>
<dbReference type="InterPro" id="IPR029044">
    <property type="entry name" value="Nucleotide-diphossugar_trans"/>
</dbReference>
<dbReference type="RefSeq" id="WP_013086883.1">
    <property type="nucleotide sequence ID" value="NC_014106.1"/>
</dbReference>
<keyword evidence="2" id="KW-0808">Transferase</keyword>
<dbReference type="KEGG" id="lcr:LCRIS_01755"/>
<sequence>MIYGLIVIYNKACKDSNSVKDFQKYNPNTPLIIYDNSTKGFHNKEYCENNGFIYFTKNRNVGISKAYNYVIDNMHFKVDDYLIILDDDTHITREYFNEVKAAVKNYKYDVILPIVRANNKIISPYNFYMNCRSKMIKKRQDLIKSKISGINSGMVINTQLFNKIKYNENLFLDYVDYDFMRRVHKINGVIHVLNSQIDQEFQYFNYDRKNINGAIFRFKIDLHDYKVLCKETGEAWFFYIHAIKFTLKQLIRYRSGKFIGAFFESII</sequence>
<gene>
    <name evidence="2" type="ordered locus">LCRIS_01755</name>
</gene>
<dbReference type="eggNOG" id="COG1216">
    <property type="taxonomic scope" value="Bacteria"/>
</dbReference>
<accession>D5GZJ3</accession>
<dbReference type="EMBL" id="FN692037">
    <property type="protein sequence ID" value="CBL51202.1"/>
    <property type="molecule type" value="Genomic_DNA"/>
</dbReference>
<dbReference type="Gene3D" id="3.90.550.10">
    <property type="entry name" value="Spore Coat Polysaccharide Biosynthesis Protein SpsA, Chain A"/>
    <property type="match status" value="1"/>
</dbReference>
<reference evidence="2 3" key="1">
    <citation type="journal article" date="2010" name="J. Bacteriol.">
        <title>Genome sequence of Lactobacillus crispatus ST1.</title>
        <authorList>
            <person name="Ojala T."/>
            <person name="Kuparinen V."/>
            <person name="Koskinen J.P."/>
            <person name="Alatalo E."/>
            <person name="Holm L."/>
            <person name="Auvinen P."/>
            <person name="Edelman S."/>
            <person name="Westerlund-Wikstrom B."/>
            <person name="Korhonen T.K."/>
            <person name="Paulin L."/>
            <person name="Kankainen M."/>
        </authorList>
    </citation>
    <scope>NUCLEOTIDE SEQUENCE [LARGE SCALE GENOMIC DNA]</scope>
    <source>
        <strain evidence="2 3">ST1</strain>
    </source>
</reference>
<reference key="2">
    <citation type="submission" date="2010-03" db="EMBL/GenBank/DDBJ databases">
        <title>Genome Sequence of Lactobacillus crispatus ST1.</title>
        <authorList>
            <person name="Ojala T."/>
            <person name="Kuparinen V."/>
            <person name="Koskinen J.P."/>
            <person name="Alatalo E."/>
            <person name="Holm L."/>
            <person name="Auvinen P."/>
            <person name="Edelman S."/>
            <person name="Westerlund-Wikstroem B."/>
            <person name="Korhonen T.K."/>
            <person name="Paulin L."/>
            <person name="Kankainen M."/>
        </authorList>
    </citation>
    <scope>NUCLEOTIDE SEQUENCE</scope>
    <source>
        <strain>ST1</strain>
    </source>
</reference>
<dbReference type="PATRIC" id="fig|748671.3.peg.1726"/>
<dbReference type="GO" id="GO:0016740">
    <property type="term" value="F:transferase activity"/>
    <property type="evidence" value="ECO:0007669"/>
    <property type="project" value="UniProtKB-KW"/>
</dbReference>
<feature type="domain" description="Glycosyltransferase 2-like" evidence="1">
    <location>
        <begin position="28"/>
        <end position="151"/>
    </location>
</feature>
<organism evidence="2 3">
    <name type="scientific">Lactobacillus crispatus (strain ST1)</name>
    <dbReference type="NCBI Taxonomy" id="748671"/>
    <lineage>
        <taxon>Bacteria</taxon>
        <taxon>Bacillati</taxon>
        <taxon>Bacillota</taxon>
        <taxon>Bacilli</taxon>
        <taxon>Lactobacillales</taxon>
        <taxon>Lactobacillaceae</taxon>
        <taxon>Lactobacillus</taxon>
    </lineage>
</organism>